<dbReference type="InterPro" id="IPR025698">
    <property type="entry name" value="2TM_dom"/>
</dbReference>
<feature type="transmembrane region" description="Helical" evidence="1">
    <location>
        <begin position="21"/>
        <end position="46"/>
    </location>
</feature>
<dbReference type="AlphaFoldDB" id="A0A6N6MHZ1"/>
<dbReference type="EMBL" id="WAAT01000028">
    <property type="protein sequence ID" value="KAB1069088.1"/>
    <property type="molecule type" value="Genomic_DNA"/>
</dbReference>
<proteinExistence type="predicted"/>
<feature type="domain" description="2TM" evidence="2">
    <location>
        <begin position="13"/>
        <end position="95"/>
    </location>
</feature>
<evidence type="ECO:0000313" key="3">
    <source>
        <dbReference type="EMBL" id="KAB1069088.1"/>
    </source>
</evidence>
<evidence type="ECO:0000313" key="4">
    <source>
        <dbReference type="Proteomes" id="UP000441333"/>
    </source>
</evidence>
<reference evidence="3 4" key="1">
    <citation type="submission" date="2019-09" db="EMBL/GenBank/DDBJ databases">
        <authorList>
            <person name="Cao W.R."/>
        </authorList>
    </citation>
    <scope>NUCLEOTIDE SEQUENCE [LARGE SCALE GENOMIC DNA]</scope>
    <source>
        <strain evidence="3 4">B1N29</strain>
    </source>
</reference>
<comment type="caution">
    <text evidence="3">The sequence shown here is derived from an EMBL/GenBank/DDBJ whole genome shotgun (WGS) entry which is preliminary data.</text>
</comment>
<keyword evidence="4" id="KW-1185">Reference proteome</keyword>
<keyword evidence="1" id="KW-0472">Membrane</keyword>
<accession>A0A6N6MHZ1</accession>
<keyword evidence="1" id="KW-1133">Transmembrane helix</keyword>
<keyword evidence="1" id="KW-0812">Transmembrane</keyword>
<evidence type="ECO:0000256" key="1">
    <source>
        <dbReference type="SAM" id="Phobius"/>
    </source>
</evidence>
<evidence type="ECO:0000259" key="2">
    <source>
        <dbReference type="Pfam" id="PF13239"/>
    </source>
</evidence>
<name>A0A6N6MHZ1_9FLAO</name>
<gene>
    <name evidence="3" type="ORF">F6U93_04865</name>
</gene>
<sequence>MDTEEKKHQLYIEAKKKVKDLKIFYIHFVGYLIVVLLLCYNLYIMAGPYKPFFQWFDICILVAWTVFITYHAWNVFKGRLFFKKRWENEKLRKFLDAENQTTRWE</sequence>
<dbReference type="Proteomes" id="UP000441333">
    <property type="component" value="Unassembled WGS sequence"/>
</dbReference>
<dbReference type="RefSeq" id="WP_150937394.1">
    <property type="nucleotide sequence ID" value="NZ_WAAT01000028.1"/>
</dbReference>
<feature type="transmembrane region" description="Helical" evidence="1">
    <location>
        <begin position="52"/>
        <end position="76"/>
    </location>
</feature>
<organism evidence="3 4">
    <name type="scientific">Pseudotamlana haliotis</name>
    <dbReference type="NCBI Taxonomy" id="2614804"/>
    <lineage>
        <taxon>Bacteria</taxon>
        <taxon>Pseudomonadati</taxon>
        <taxon>Bacteroidota</taxon>
        <taxon>Flavobacteriia</taxon>
        <taxon>Flavobacteriales</taxon>
        <taxon>Flavobacteriaceae</taxon>
        <taxon>Pseudotamlana</taxon>
    </lineage>
</organism>
<dbReference type="Pfam" id="PF13239">
    <property type="entry name" value="2TM"/>
    <property type="match status" value="1"/>
</dbReference>
<protein>
    <submittedName>
        <fullName evidence="3">2TM domain-containing protein</fullName>
    </submittedName>
</protein>